<reference evidence="4 5" key="1">
    <citation type="journal article" date="2020" name="bioRxiv">
        <title>Sequence and annotation of 42 cannabis genomes reveals extensive copy number variation in cannabinoid synthesis and pathogen resistance genes.</title>
        <authorList>
            <person name="Mckernan K.J."/>
            <person name="Helbert Y."/>
            <person name="Kane L.T."/>
            <person name="Ebling H."/>
            <person name="Zhang L."/>
            <person name="Liu B."/>
            <person name="Eaton Z."/>
            <person name="Mclaughlin S."/>
            <person name="Kingan S."/>
            <person name="Baybayan P."/>
            <person name="Concepcion G."/>
            <person name="Jordan M."/>
            <person name="Riva A."/>
            <person name="Barbazuk W."/>
            <person name="Harkins T."/>
        </authorList>
    </citation>
    <scope>NUCLEOTIDE SEQUENCE [LARGE SCALE GENOMIC DNA]</scope>
    <source>
        <strain evidence="4 5">cv. Jamaican Lion 4</strain>
        <strain evidence="3">Father</strain>
        <strain evidence="2">Mother</strain>
        <tissue evidence="2">Leaf</tissue>
    </source>
</reference>
<evidence type="ECO:0000313" key="4">
    <source>
        <dbReference type="Proteomes" id="UP000525078"/>
    </source>
</evidence>
<sequence>MGVKAWTCASTFNYNILFLPAFPNPVPRASLNSRRREPQRQPPLLLCLGKRKLGLSSLSLILSGVSPNLSMAMSAQQELELERYIDSKEGFTLLRPSSWIKVDKAGATALFEEADKGSTNNVGVVVSPVRLNSLTEFGSPEFVVNKLIQAERRKVIEFDISDTALAVHCLITVESTKEAEVIAVAQRLGKGGLQVYEFEYKVDSTRGGMKRVFSAAFVASKKLYLLNISHSDKPENPLDTHTRTALEQVLHSFDSAPLV</sequence>
<organism evidence="2 4">
    <name type="scientific">Cannabis sativa</name>
    <name type="common">Hemp</name>
    <name type="synonym">Marijuana</name>
    <dbReference type="NCBI Taxonomy" id="3483"/>
    <lineage>
        <taxon>Eukaryota</taxon>
        <taxon>Viridiplantae</taxon>
        <taxon>Streptophyta</taxon>
        <taxon>Embryophyta</taxon>
        <taxon>Tracheophyta</taxon>
        <taxon>Spermatophyta</taxon>
        <taxon>Magnoliopsida</taxon>
        <taxon>eudicotyledons</taxon>
        <taxon>Gunneridae</taxon>
        <taxon>Pentapetalae</taxon>
        <taxon>rosids</taxon>
        <taxon>fabids</taxon>
        <taxon>Rosales</taxon>
        <taxon>Cannabaceae</taxon>
        <taxon>Cannabis</taxon>
    </lineage>
</organism>
<proteinExistence type="predicted"/>
<evidence type="ECO:0000313" key="5">
    <source>
        <dbReference type="Proteomes" id="UP000583929"/>
    </source>
</evidence>
<gene>
    <name evidence="2" type="ORF">F8388_011286</name>
    <name evidence="3" type="ORF">G4B88_002380</name>
</gene>
<evidence type="ECO:0000313" key="2">
    <source>
        <dbReference type="EMBL" id="KAF4360651.1"/>
    </source>
</evidence>
<dbReference type="Gene3D" id="3.40.1000.10">
    <property type="entry name" value="Mog1/PsbP, alpha/beta/alpha sandwich"/>
    <property type="match status" value="1"/>
</dbReference>
<dbReference type="PANTHER" id="PTHR31407">
    <property type="match status" value="1"/>
</dbReference>
<protein>
    <recommendedName>
        <fullName evidence="1">PsbP C-terminal domain-containing protein</fullName>
    </recommendedName>
</protein>
<name>A0A7J6EQI9_CANSA</name>
<feature type="domain" description="PsbP C-terminal" evidence="1">
    <location>
        <begin position="81"/>
        <end position="254"/>
    </location>
</feature>
<evidence type="ECO:0000313" key="3">
    <source>
        <dbReference type="EMBL" id="KAF4403527.1"/>
    </source>
</evidence>
<dbReference type="InterPro" id="IPR016123">
    <property type="entry name" value="Mog1/PsbP_a/b/a-sand"/>
</dbReference>
<dbReference type="EMBL" id="JAATIQ010000003">
    <property type="protein sequence ID" value="KAF4403527.1"/>
    <property type="molecule type" value="Genomic_DNA"/>
</dbReference>
<dbReference type="InterPro" id="IPR002683">
    <property type="entry name" value="PsbP_C"/>
</dbReference>
<dbReference type="EMBL" id="JAATIP010000200">
    <property type="protein sequence ID" value="KAF4360651.1"/>
    <property type="molecule type" value="Genomic_DNA"/>
</dbReference>
<dbReference type="GO" id="GO:0005509">
    <property type="term" value="F:calcium ion binding"/>
    <property type="evidence" value="ECO:0007669"/>
    <property type="project" value="InterPro"/>
</dbReference>
<dbReference type="GO" id="GO:0009654">
    <property type="term" value="C:photosystem II oxygen evolving complex"/>
    <property type="evidence" value="ECO:0007669"/>
    <property type="project" value="InterPro"/>
</dbReference>
<comment type="caution">
    <text evidence="2">The sequence shown here is derived from an EMBL/GenBank/DDBJ whole genome shotgun (WGS) entry which is preliminary data.</text>
</comment>
<dbReference type="Pfam" id="PF01789">
    <property type="entry name" value="PsbP"/>
    <property type="match status" value="1"/>
</dbReference>
<dbReference type="GO" id="GO:0019898">
    <property type="term" value="C:extrinsic component of membrane"/>
    <property type="evidence" value="ECO:0007669"/>
    <property type="project" value="InterPro"/>
</dbReference>
<dbReference type="GO" id="GO:0015979">
    <property type="term" value="P:photosynthesis"/>
    <property type="evidence" value="ECO:0007669"/>
    <property type="project" value="InterPro"/>
</dbReference>
<evidence type="ECO:0000259" key="1">
    <source>
        <dbReference type="Pfam" id="PF01789"/>
    </source>
</evidence>
<dbReference type="Proteomes" id="UP000583929">
    <property type="component" value="Unassembled WGS sequence"/>
</dbReference>
<dbReference type="Proteomes" id="UP000525078">
    <property type="component" value="Unassembled WGS sequence"/>
</dbReference>
<keyword evidence="5" id="KW-1185">Reference proteome</keyword>
<dbReference type="SUPFAM" id="SSF55724">
    <property type="entry name" value="Mog1p/PsbP-like"/>
    <property type="match status" value="1"/>
</dbReference>
<dbReference type="AlphaFoldDB" id="A0A7J6EQI9"/>
<dbReference type="PANTHER" id="PTHR31407:SF3">
    <property type="entry name" value="PSBP DOMAIN-CONTAINING PROTEIN 2, CHLOROPLASTIC"/>
    <property type="match status" value="1"/>
</dbReference>
<accession>A0A7J6EQI9</accession>